<accession>A0AAN9AAM1</accession>
<keyword evidence="3" id="KW-1185">Reference proteome</keyword>
<comment type="caution">
    <text evidence="2">The sequence shown here is derived from an EMBL/GenBank/DDBJ whole genome shotgun (WGS) entry which is preliminary data.</text>
</comment>
<dbReference type="Proteomes" id="UP001381693">
    <property type="component" value="Unassembled WGS sequence"/>
</dbReference>
<dbReference type="EMBL" id="JAXCGZ010005820">
    <property type="protein sequence ID" value="KAK7080694.1"/>
    <property type="molecule type" value="Genomic_DNA"/>
</dbReference>
<evidence type="ECO:0000256" key="1">
    <source>
        <dbReference type="SAM" id="SignalP"/>
    </source>
</evidence>
<feature type="chain" id="PRO_5042880473" evidence="1">
    <location>
        <begin position="17"/>
        <end position="990"/>
    </location>
</feature>
<keyword evidence="1" id="KW-0732">Signal</keyword>
<gene>
    <name evidence="2" type="ORF">SK128_018776</name>
</gene>
<dbReference type="AlphaFoldDB" id="A0AAN9AAM1"/>
<protein>
    <submittedName>
        <fullName evidence="2">Uncharacterized protein</fullName>
    </submittedName>
</protein>
<organism evidence="2 3">
    <name type="scientific">Halocaridina rubra</name>
    <name type="common">Hawaiian red shrimp</name>
    <dbReference type="NCBI Taxonomy" id="373956"/>
    <lineage>
        <taxon>Eukaryota</taxon>
        <taxon>Metazoa</taxon>
        <taxon>Ecdysozoa</taxon>
        <taxon>Arthropoda</taxon>
        <taxon>Crustacea</taxon>
        <taxon>Multicrustacea</taxon>
        <taxon>Malacostraca</taxon>
        <taxon>Eumalacostraca</taxon>
        <taxon>Eucarida</taxon>
        <taxon>Decapoda</taxon>
        <taxon>Pleocyemata</taxon>
        <taxon>Caridea</taxon>
        <taxon>Atyoidea</taxon>
        <taxon>Atyidae</taxon>
        <taxon>Halocaridina</taxon>
    </lineage>
</organism>
<evidence type="ECO:0000313" key="2">
    <source>
        <dbReference type="EMBL" id="KAK7080694.1"/>
    </source>
</evidence>
<evidence type="ECO:0000313" key="3">
    <source>
        <dbReference type="Proteomes" id="UP001381693"/>
    </source>
</evidence>
<sequence length="990" mass="111359">MRLLLLITTFITAVFAEPGPCARSAFPGGFPALPVAFVADDPNGYVRYDSQHKPQNLTSSFGHVQHVRSNPFGFPTKVQQLGSGASRFEDPKPVLGNPFGYNQIVFRVADRRSERQTRFEPVAYIPSNPFGFAQNIGPRTSSVQSSFESINTIPNTPFGFSEKYVDLNIFPQERTSLFEDVPSFPKILYGFPRNIGPRTSTSQSSFEPIKTIPIIPFGITKKSVDHNILLKERPSLFEDVSSFPKIPFGVSEYTRYLSLDLPRIFENTLSVPEYPYGLSSQVQSRTVSPQKRPSLFESIDQISGNPYGFPENVQQFSSELPNLFRNVDYVRKNPYGVSLRVQENSDSLLQRPSFAAIDHIDKNSYDVKSLNYKRDSLPSAFEYVGQLPNTPYGFSFGVQKETIALRQRSSNFEDVSYISKNPYGFSEKIRQLPLDIRSSFADVEYISGNPFSFSNKVEKSSFYPTARSSLFEKADYILRKPYGFIKNATSQSTVHNMFEDVKHIPNIPFGYITHFNSSVDLPLARPSLFEDTTAIHKNPYGYSEKIQLLSSDLPSVLGSSNYISENPYSYNEKINSLYEPLRKIESGFDVGSSSILRIPFGFEENVKMSSKPTLRFENVGIVHNIPFDFNAKADDLLPRKERPSLFRNAEKVKKNPYGYSEEIKLLSDPSRMFGSKDYILNNPFVFSQEVTNLEGFRKAKPTLFESVSSIPKILYGVSNNIEYRKDHKSSFEEVTSVFKYPFGFSSEIKSTSETPYIRSSGFGEVSVVPLINNGFVERAEKVSSDLSSIIGTGSAVLYDPLGISPVTERRPETLQEMPHLFRKFNVHVNNPYGFPETVKSVPSKSRSSFGNDKSVADNPFGFNYNIKSDPANLRKILSLFEDDVSAPKINHGATENIDRLPSALPSIFKNVEVVSENPFSFSIKANKTKDTLKTTPELFDSVPQIPAIPYRFSEKVAPDAEIQGRFEKVEAVLNNPFGFPQNGEIKTLSS</sequence>
<proteinExistence type="predicted"/>
<feature type="signal peptide" evidence="1">
    <location>
        <begin position="1"/>
        <end position="16"/>
    </location>
</feature>
<name>A0AAN9AAM1_HALRR</name>
<reference evidence="2 3" key="1">
    <citation type="submission" date="2023-11" db="EMBL/GenBank/DDBJ databases">
        <title>Halocaridina rubra genome assembly.</title>
        <authorList>
            <person name="Smith C."/>
        </authorList>
    </citation>
    <scope>NUCLEOTIDE SEQUENCE [LARGE SCALE GENOMIC DNA]</scope>
    <source>
        <strain evidence="2">EP-1</strain>
        <tissue evidence="2">Whole</tissue>
    </source>
</reference>